<organism evidence="2 3">
    <name type="scientific">Lentzea albidocapillata subsp. violacea</name>
    <dbReference type="NCBI Taxonomy" id="128104"/>
    <lineage>
        <taxon>Bacteria</taxon>
        <taxon>Bacillati</taxon>
        <taxon>Actinomycetota</taxon>
        <taxon>Actinomycetes</taxon>
        <taxon>Pseudonocardiales</taxon>
        <taxon>Pseudonocardiaceae</taxon>
        <taxon>Lentzea</taxon>
    </lineage>
</organism>
<feature type="region of interest" description="Disordered" evidence="1">
    <location>
        <begin position="20"/>
        <end position="48"/>
    </location>
</feature>
<dbReference type="AlphaFoldDB" id="A0A1G9LYU8"/>
<dbReference type="Pfam" id="PF12079">
    <property type="entry name" value="DUF3558"/>
    <property type="match status" value="1"/>
</dbReference>
<dbReference type="InterPro" id="IPR024520">
    <property type="entry name" value="DUF3558"/>
</dbReference>
<evidence type="ECO:0008006" key="4">
    <source>
        <dbReference type="Google" id="ProtNLM"/>
    </source>
</evidence>
<dbReference type="PROSITE" id="PS51257">
    <property type="entry name" value="PROKAR_LIPOPROTEIN"/>
    <property type="match status" value="1"/>
</dbReference>
<evidence type="ECO:0000313" key="3">
    <source>
        <dbReference type="Proteomes" id="UP000199682"/>
    </source>
</evidence>
<accession>A0A1G9LYU8</accession>
<evidence type="ECO:0000256" key="1">
    <source>
        <dbReference type="SAM" id="MobiDB-lite"/>
    </source>
</evidence>
<dbReference type="Proteomes" id="UP000199682">
    <property type="component" value="Unassembled WGS sequence"/>
</dbReference>
<feature type="compositionally biased region" description="Low complexity" evidence="1">
    <location>
        <begin position="31"/>
        <end position="46"/>
    </location>
</feature>
<dbReference type="EMBL" id="FNET01000012">
    <property type="protein sequence ID" value="SDL66911.1"/>
    <property type="molecule type" value="Genomic_DNA"/>
</dbReference>
<gene>
    <name evidence="2" type="ORF">SAMN04488074_112222</name>
</gene>
<proteinExistence type="predicted"/>
<dbReference type="RefSeq" id="WP_090009255.1">
    <property type="nucleotide sequence ID" value="NZ_FNET01000012.1"/>
</dbReference>
<evidence type="ECO:0000313" key="2">
    <source>
        <dbReference type="EMBL" id="SDL66911.1"/>
    </source>
</evidence>
<name>A0A1G9LYU8_9PSEU</name>
<reference evidence="3" key="1">
    <citation type="submission" date="2016-10" db="EMBL/GenBank/DDBJ databases">
        <authorList>
            <person name="Varghese N."/>
            <person name="Submissions S."/>
        </authorList>
    </citation>
    <scope>NUCLEOTIDE SEQUENCE [LARGE SCALE GENOMIC DNA]</scope>
    <source>
        <strain evidence="3">DSM 44796</strain>
    </source>
</reference>
<sequence>MRRLAIPFLLAVVLAGCSTTEPGKPSASDQTGSAPTTGTSTGTAAPVNRPKAVDLQTLDPCSLITPEQKTALGLKSANAGTPLPDYGEGSKACNVSFDVRTYLGAMHTLLNGGVERLKRTVGESKLTSLRVAGYPAYLTQRESPGSVGGCEVYIDANEGQLLLVDAFGGLGETSATQDGACERAKAVAGAAAATLAAK</sequence>
<protein>
    <recommendedName>
        <fullName evidence="4">DUF3558 domain-containing protein</fullName>
    </recommendedName>
</protein>